<dbReference type="GO" id="GO:0031176">
    <property type="term" value="F:endo-1,4-beta-xylanase activity"/>
    <property type="evidence" value="ECO:0007669"/>
    <property type="project" value="UniProtKB-EC"/>
</dbReference>
<dbReference type="PROSITE" id="PS51760">
    <property type="entry name" value="GH10_2"/>
    <property type="match status" value="1"/>
</dbReference>
<reference evidence="12 13" key="1">
    <citation type="submission" date="2015-04" db="EMBL/GenBank/DDBJ databases">
        <title>Draft Genome Sequence of the Novel Agar-Digesting Marine Bacterium Q1.</title>
        <authorList>
            <person name="Li Y."/>
            <person name="Li D."/>
            <person name="Chen G."/>
            <person name="Du Z."/>
        </authorList>
    </citation>
    <scope>NUCLEOTIDE SEQUENCE [LARGE SCALE GENOMIC DNA]</scope>
    <source>
        <strain evidence="12 13">Q1</strain>
    </source>
</reference>
<evidence type="ECO:0000256" key="6">
    <source>
        <dbReference type="ARBA" id="ARBA00022801"/>
    </source>
</evidence>
<dbReference type="Gene3D" id="2.60.120.260">
    <property type="entry name" value="Galactose-binding domain-like"/>
    <property type="match status" value="1"/>
</dbReference>
<dbReference type="SUPFAM" id="SSF49785">
    <property type="entry name" value="Galactose-binding domain-like"/>
    <property type="match status" value="1"/>
</dbReference>
<evidence type="ECO:0000256" key="7">
    <source>
        <dbReference type="ARBA" id="ARBA00023277"/>
    </source>
</evidence>
<evidence type="ECO:0000256" key="4">
    <source>
        <dbReference type="ARBA" id="ARBA00022729"/>
    </source>
</evidence>
<dbReference type="InterPro" id="IPR008979">
    <property type="entry name" value="Galactose-bd-like_sf"/>
</dbReference>
<protein>
    <recommendedName>
        <fullName evidence="10">Beta-xylanase</fullName>
        <ecNumber evidence="10">3.2.1.8</ecNumber>
    </recommendedName>
</protein>
<dbReference type="PRINTS" id="PR00134">
    <property type="entry name" value="GLHYDRLASE10"/>
</dbReference>
<dbReference type="InterPro" id="IPR044846">
    <property type="entry name" value="GH10"/>
</dbReference>
<dbReference type="AlphaFoldDB" id="A0A0J8GLK3"/>
<evidence type="ECO:0000256" key="1">
    <source>
        <dbReference type="ARBA" id="ARBA00000681"/>
    </source>
</evidence>
<keyword evidence="8 10" id="KW-0326">Glycosidase</keyword>
<evidence type="ECO:0000256" key="5">
    <source>
        <dbReference type="ARBA" id="ARBA00022737"/>
    </source>
</evidence>
<organism evidence="12 13">
    <name type="scientific">Catenovulum maritimum</name>
    <dbReference type="NCBI Taxonomy" id="1513271"/>
    <lineage>
        <taxon>Bacteria</taxon>
        <taxon>Pseudomonadati</taxon>
        <taxon>Pseudomonadota</taxon>
        <taxon>Gammaproteobacteria</taxon>
        <taxon>Alteromonadales</taxon>
        <taxon>Alteromonadaceae</taxon>
        <taxon>Catenovulum</taxon>
    </lineage>
</organism>
<dbReference type="PATRIC" id="fig|1513271.3.peg.3775"/>
<keyword evidence="3" id="KW-0858">Xylan degradation</keyword>
<comment type="caution">
    <text evidence="12">The sequence shown here is derived from an EMBL/GenBank/DDBJ whole genome shotgun (WGS) entry which is preliminary data.</text>
</comment>
<keyword evidence="5" id="KW-0677">Repeat</keyword>
<dbReference type="PANTHER" id="PTHR31490">
    <property type="entry name" value="GLYCOSYL HYDROLASE"/>
    <property type="match status" value="1"/>
</dbReference>
<sequence>MKMNAIQPSQGNFTFADADALVNYAANNGMSVHGHVLVWHSQVPNWMQSFNGDKSQWIAMMEDHVYQVASHFSGKLASWDVVNEAFNEDGSYRSIAVDNGHGADQRQASIWHQNIGDEFIALAFKKAREADANVDLYYNDYNISWNEAKLDAIVNMAANFIDNNVPIDGIGFQMHINSNGPDKAHFAKQLKKVVDLGLKVKLTELDIQMNSSGDLDTFTPFVAEKQKQRYFDIVSTYLAVVPKNQRGGITVWGIGDADSWIQGLTGNTDWPLLFDDNFNPKPALQGFADALAADPRADEPNLEDNQDNTTTPAANLVTNSDFESGNTHNWFGHGPTSVEIESSEVNAGQYAAKASARTDSWNGIAHNINLTPGETYLVTAWIKLANAAADKASLSIKLTDDAGDHYNSAAYQVEVSNDNWTKLTGEYTHTVSGNDLGTYVYIEGPASGVDYYIDNISVVAK</sequence>
<comment type="catalytic activity">
    <reaction evidence="1 10">
        <text>Endohydrolysis of (1-&gt;4)-beta-D-xylosidic linkages in xylans.</text>
        <dbReference type="EC" id="3.2.1.8"/>
    </reaction>
</comment>
<keyword evidence="6 10" id="KW-0378">Hydrolase</keyword>
<dbReference type="InterPro" id="IPR017853">
    <property type="entry name" value="GH"/>
</dbReference>
<feature type="domain" description="GH10" evidence="11">
    <location>
        <begin position="1"/>
        <end position="290"/>
    </location>
</feature>
<dbReference type="Proteomes" id="UP000037600">
    <property type="component" value="Unassembled WGS sequence"/>
</dbReference>
<comment type="similarity">
    <text evidence="2 10">Belongs to the glycosyl hydrolase 10 (cellulase F) family.</text>
</comment>
<dbReference type="EMBL" id="LAZL01000048">
    <property type="protein sequence ID" value="KMT63685.1"/>
    <property type="molecule type" value="Genomic_DNA"/>
</dbReference>
<evidence type="ECO:0000256" key="9">
    <source>
        <dbReference type="ARBA" id="ARBA00023326"/>
    </source>
</evidence>
<gene>
    <name evidence="12" type="ORF">XM47_18395</name>
</gene>
<evidence type="ECO:0000256" key="10">
    <source>
        <dbReference type="RuleBase" id="RU361174"/>
    </source>
</evidence>
<dbReference type="InterPro" id="IPR001000">
    <property type="entry name" value="GH10_dom"/>
</dbReference>
<dbReference type="EC" id="3.2.1.8" evidence="10"/>
<evidence type="ECO:0000256" key="8">
    <source>
        <dbReference type="ARBA" id="ARBA00023295"/>
    </source>
</evidence>
<keyword evidence="7 10" id="KW-0119">Carbohydrate metabolism</keyword>
<keyword evidence="4" id="KW-0732">Signal</keyword>
<dbReference type="PANTHER" id="PTHR31490:SF88">
    <property type="entry name" value="BETA-XYLANASE"/>
    <property type="match status" value="1"/>
</dbReference>
<dbReference type="SMART" id="SM00633">
    <property type="entry name" value="Glyco_10"/>
    <property type="match status" value="1"/>
</dbReference>
<evidence type="ECO:0000259" key="11">
    <source>
        <dbReference type="PROSITE" id="PS51760"/>
    </source>
</evidence>
<proteinExistence type="inferred from homology"/>
<evidence type="ECO:0000313" key="13">
    <source>
        <dbReference type="Proteomes" id="UP000037600"/>
    </source>
</evidence>
<evidence type="ECO:0000256" key="2">
    <source>
        <dbReference type="ARBA" id="ARBA00007495"/>
    </source>
</evidence>
<evidence type="ECO:0000313" key="12">
    <source>
        <dbReference type="EMBL" id="KMT63685.1"/>
    </source>
</evidence>
<name>A0A0J8GLK3_9ALTE</name>
<dbReference type="STRING" id="1513271.XM47_18395"/>
<dbReference type="GO" id="GO:0045493">
    <property type="term" value="P:xylan catabolic process"/>
    <property type="evidence" value="ECO:0007669"/>
    <property type="project" value="UniProtKB-KW"/>
</dbReference>
<keyword evidence="9 10" id="KW-0624">Polysaccharide degradation</keyword>
<dbReference type="InterPro" id="IPR003305">
    <property type="entry name" value="CenC_carb-bd"/>
</dbReference>
<dbReference type="SUPFAM" id="SSF51445">
    <property type="entry name" value="(Trans)glycosidases"/>
    <property type="match status" value="1"/>
</dbReference>
<keyword evidence="13" id="KW-1185">Reference proteome</keyword>
<evidence type="ECO:0000256" key="3">
    <source>
        <dbReference type="ARBA" id="ARBA00022651"/>
    </source>
</evidence>
<dbReference type="Pfam" id="PF02018">
    <property type="entry name" value="CBM_4_9"/>
    <property type="match status" value="1"/>
</dbReference>
<dbReference type="Gene3D" id="3.20.20.80">
    <property type="entry name" value="Glycosidases"/>
    <property type="match status" value="1"/>
</dbReference>
<dbReference type="Pfam" id="PF00331">
    <property type="entry name" value="Glyco_hydro_10"/>
    <property type="match status" value="1"/>
</dbReference>
<accession>A0A0J8GLK3</accession>